<sequence>MSEQEKQPNPNAVVTLREVTKDTLDDILELKVKPEQRQFVADNAVSVAEAHFEEKAWFRAIYADETPVGFLMLYDDPEATDYYLWRFMIDARYQRLGYGDRALQLLIEYVRSRPDATELLVSYVPAEGSPEPFYRRAGFVDTGQVHDGENVMNLVFTPAASA</sequence>
<dbReference type="OrthoDB" id="9127144at2"/>
<gene>
    <name evidence="2" type="ORF">CFX0092_A3263</name>
</gene>
<dbReference type="InterPro" id="IPR000182">
    <property type="entry name" value="GNAT_dom"/>
</dbReference>
<dbReference type="PROSITE" id="PS51186">
    <property type="entry name" value="GNAT"/>
    <property type="match status" value="1"/>
</dbReference>
<dbReference type="GO" id="GO:0016747">
    <property type="term" value="F:acyltransferase activity, transferring groups other than amino-acyl groups"/>
    <property type="evidence" value="ECO:0007669"/>
    <property type="project" value="InterPro"/>
</dbReference>
<proteinExistence type="predicted"/>
<dbReference type="CDD" id="cd04301">
    <property type="entry name" value="NAT_SF"/>
    <property type="match status" value="1"/>
</dbReference>
<dbReference type="Pfam" id="PF00583">
    <property type="entry name" value="Acetyltransf_1"/>
    <property type="match status" value="1"/>
</dbReference>
<keyword evidence="3" id="KW-1185">Reference proteome</keyword>
<dbReference type="AlphaFoldDB" id="A0A160T4E8"/>
<dbReference type="InterPro" id="IPR016181">
    <property type="entry name" value="Acyl_CoA_acyltransferase"/>
</dbReference>
<dbReference type="Gene3D" id="3.40.630.30">
    <property type="match status" value="1"/>
</dbReference>
<evidence type="ECO:0000259" key="1">
    <source>
        <dbReference type="PROSITE" id="PS51186"/>
    </source>
</evidence>
<dbReference type="SUPFAM" id="SSF55729">
    <property type="entry name" value="Acyl-CoA N-acyltransferases (Nat)"/>
    <property type="match status" value="1"/>
</dbReference>
<feature type="domain" description="N-acetyltransferase" evidence="1">
    <location>
        <begin position="14"/>
        <end position="157"/>
    </location>
</feature>
<organism evidence="2 3">
    <name type="scientific">Candidatus Promineifilum breve</name>
    <dbReference type="NCBI Taxonomy" id="1806508"/>
    <lineage>
        <taxon>Bacteria</taxon>
        <taxon>Bacillati</taxon>
        <taxon>Chloroflexota</taxon>
        <taxon>Ardenticatenia</taxon>
        <taxon>Candidatus Promineifilales</taxon>
        <taxon>Candidatus Promineifilaceae</taxon>
        <taxon>Candidatus Promineifilum</taxon>
    </lineage>
</organism>
<evidence type="ECO:0000313" key="2">
    <source>
        <dbReference type="EMBL" id="CUS05141.2"/>
    </source>
</evidence>
<accession>A0A160T4E8</accession>
<dbReference type="RefSeq" id="WP_095044389.1">
    <property type="nucleotide sequence ID" value="NZ_LN890655.1"/>
</dbReference>
<dbReference type="EMBL" id="LN890655">
    <property type="protein sequence ID" value="CUS05141.2"/>
    <property type="molecule type" value="Genomic_DNA"/>
</dbReference>
<reference evidence="2" key="1">
    <citation type="submission" date="2016-01" db="EMBL/GenBank/DDBJ databases">
        <authorList>
            <person name="Mcilroy J.S."/>
            <person name="Karst M S."/>
            <person name="Albertsen M."/>
        </authorList>
    </citation>
    <scope>NUCLEOTIDE SEQUENCE</scope>
    <source>
        <strain evidence="2">Cfx-K</strain>
    </source>
</reference>
<dbReference type="KEGG" id="pbf:CFX0092_A3263"/>
<protein>
    <recommendedName>
        <fullName evidence="1">N-acetyltransferase domain-containing protein</fullName>
    </recommendedName>
</protein>
<dbReference type="Proteomes" id="UP000215027">
    <property type="component" value="Chromosome I"/>
</dbReference>
<name>A0A160T4E8_9CHLR</name>
<evidence type="ECO:0000313" key="3">
    <source>
        <dbReference type="Proteomes" id="UP000215027"/>
    </source>
</evidence>